<accession>A0AAE3DA02</accession>
<feature type="region of interest" description="Disordered" evidence="1">
    <location>
        <begin position="58"/>
        <end position="109"/>
    </location>
</feature>
<gene>
    <name evidence="3" type="ORF">LKD36_03575</name>
</gene>
<feature type="region of interest" description="Disordered" evidence="1">
    <location>
        <begin position="746"/>
        <end position="780"/>
    </location>
</feature>
<sequence>MPYTAKDVNKILEKKVQTKRKAYTADDVNAILSSGKTGAQVIEEHNNARKAQRRAVTNANAAQSSQQYTPSYKSKRETVQKIPQLKKSEKKSSAGQIPYLTGESGQSPVSYAAKQQTKKTAEVQIPKLENLKRGSADTEALVKKALSSNYKMTSAEKKQLQKYSSEWLKDYNQKILSGEITQAQQVKDSTDKNSEYAKMIALKNKTNAVASFAAGLMSSAENLPGVKAFAKKANPDQYENLQETIQNAKTQNPFATGAGNMVGEMAKYQNANAIMSGIPAVQKAKDAVSGAVASIPFLSAGGNAVAAEVAGNQIPKLVGDSTANILSDLTLDTAFDTIPYLMDSKSNGDDAGDLAKKAVQRTGYNLGMNVAGEAIPYLVSGAGKAAKNMFKSSTDDVANTGREIADMSSSARSIENGVETAADGLKQGDSVANQISELQYDFSQPQSASQIEKILTDSKAKREFQQQSGVVLEGTKAEQRRQVQEWLGMTEEERIASKISKDASSGKRITDPVEKAFFEGNVAETHTPEEISRMREYLQSADQDILDYVDEVRAGNSKTKFYDLQPVSDRAADDIKRITGIDASGNRVVMDKDTITHIDKRHGVNGSADKSMADDLTLSRIQYILDNYDEVEAGKNTTKIRTQEGKKAPTVVFQKKIDGTYYVVEAATDAKSKKNVIVSAYTTTKPVVESTKIAAHPATNADLKSPLPTSKIEAEAAATSNIPMLGSNVNTSGTSRMEMEGDLPWTTPGTESTSIPMLGDTQKSSTRQVNPDGTYPSRTATNTLRNSELVKSVEGAMDDLEAGIKDGYYDIKPMTEKESIQQAADALDKDYAGELQRLSSQVWTNGSRDVDEGMIILEDKLKAAAESGNFDDARAWMRKVVEQGSEKGKGLQAYAKYSRTAEGSLVKAQNLIDKQVSRWEKTYVYDAQEAREFADNIVKEVDYLMESRKLDPMNPIGIEEIEKAVRNIISDNRIANQIDDDTIEKISEMLMKGSTAKDIEKSVESFMAIGQYGISDETIEQVQNIFAEAAKYGENSRARVEMENKAYALLANEVTTSDWSDKWDAWRYFSMLSSPTTHIRNVLGNTAMNAVTNVKDTLGAVMESAVDAASPNGISRTKSILNPLSQSDKALLDAASNDAVEGVYRQLSGSKYGVTAGIESQSKAFRGKVGSKFQKLLDANSDLLEKEDWFGLKKKYRQSLASYLKANGADSGIFSATDDASKALLNRARAYAINQAQEATFHETSKLAQNLTEFSQNLKDSGSLAGEFAHAAIESVMPFKKTPVNILKQGIEYSPVGIVKGIASAAKSLKNGSKSASEVIEQMAKGLTGTGLLSLGAYLSSTGLLRGNGTGDADQDSFDELQGAQNYALQIGGKSYTLDWMAPSILPVLVGAELQKAFSNGSDSSDLLNALGGIADPIIETSFMTGVSNALDAVQYAEDGETLQTMGANMLMGYAQQGVPTALGKAARTIDNTRRSSLTDDTGLAGQIEYNANKVRGKIPFLSQDRPAYVDAWGRTQENFQGGNTLTNALYQFVSPGYYSQKNTTPADEKMQELYDATGDASVLPSKISRSYDGQRLTAEQYEKAQTIAGQNAYDFINNITQTESYDSLPDEDKAEAVNAMYGLAKAIALQETVGKEMSSTNQKLYKIYTEAGPDVMALYYMYKKVEKTDDASKSENLQTALNQSDLSRKEKRELYSYLNPGTTARNNPYTKTNEKISQSKDRISVEYEMGLSGSDAYRSMDIASRYDFDSKMDNFLNAYAEWNTTQKEMSSTNRKYQQIYENLGSDGLAQYYLYKKEADLDGNGSLKKKEVINYLNSQNMTNSDRRAWFSYLSKAKNPY</sequence>
<proteinExistence type="predicted"/>
<dbReference type="InterPro" id="IPR041301">
    <property type="entry name" value="PBECR3"/>
</dbReference>
<evidence type="ECO:0000313" key="4">
    <source>
        <dbReference type="Proteomes" id="UP001198220"/>
    </source>
</evidence>
<dbReference type="Pfam" id="PF18812">
    <property type="entry name" value="PBECR3"/>
    <property type="match status" value="1"/>
</dbReference>
<feature type="domain" description="Phage-Barnase-EndoU-ColicinE5/D-RelE like nuclease 3" evidence="2">
    <location>
        <begin position="567"/>
        <end position="685"/>
    </location>
</feature>
<dbReference type="EMBL" id="JAJEPS010000002">
    <property type="protein sequence ID" value="MCC2125257.1"/>
    <property type="molecule type" value="Genomic_DNA"/>
</dbReference>
<organism evidence="3 4">
    <name type="scientific">Hominiventricola filiformis</name>
    <dbReference type="NCBI Taxonomy" id="2885352"/>
    <lineage>
        <taxon>Bacteria</taxon>
        <taxon>Bacillati</taxon>
        <taxon>Bacillota</taxon>
        <taxon>Clostridia</taxon>
        <taxon>Lachnospirales</taxon>
        <taxon>Lachnospiraceae</taxon>
        <taxon>Hominiventricola</taxon>
    </lineage>
</organism>
<name>A0AAE3DA02_9FIRM</name>
<evidence type="ECO:0000256" key="1">
    <source>
        <dbReference type="SAM" id="MobiDB-lite"/>
    </source>
</evidence>
<keyword evidence="4" id="KW-1185">Reference proteome</keyword>
<dbReference type="RefSeq" id="WP_308458712.1">
    <property type="nucleotide sequence ID" value="NZ_JAJEPS010000002.1"/>
</dbReference>
<evidence type="ECO:0000259" key="2">
    <source>
        <dbReference type="Pfam" id="PF18812"/>
    </source>
</evidence>
<comment type="caution">
    <text evidence="3">The sequence shown here is derived from an EMBL/GenBank/DDBJ whole genome shotgun (WGS) entry which is preliminary data.</text>
</comment>
<reference evidence="3 4" key="1">
    <citation type="submission" date="2021-10" db="EMBL/GenBank/DDBJ databases">
        <title>Anaerobic single-cell dispensing facilitates the cultivation of human gut bacteria.</title>
        <authorList>
            <person name="Afrizal A."/>
        </authorList>
    </citation>
    <scope>NUCLEOTIDE SEQUENCE [LARGE SCALE GENOMIC DNA]</scope>
    <source>
        <strain evidence="3 4">CLA-AA-H276</strain>
    </source>
</reference>
<feature type="compositionally biased region" description="Polar residues" evidence="1">
    <location>
        <begin position="58"/>
        <end position="72"/>
    </location>
</feature>
<protein>
    <recommendedName>
        <fullName evidence="2">Phage-Barnase-EndoU-ColicinE5/D-RelE like nuclease 3 domain-containing protein</fullName>
    </recommendedName>
</protein>
<feature type="compositionally biased region" description="Polar residues" evidence="1">
    <location>
        <begin position="1700"/>
        <end position="1712"/>
    </location>
</feature>
<feature type="compositionally biased region" description="Polar residues" evidence="1">
    <location>
        <begin position="747"/>
        <end position="780"/>
    </location>
</feature>
<evidence type="ECO:0000313" key="3">
    <source>
        <dbReference type="EMBL" id="MCC2125257.1"/>
    </source>
</evidence>
<dbReference type="Proteomes" id="UP001198220">
    <property type="component" value="Unassembled WGS sequence"/>
</dbReference>
<feature type="region of interest" description="Disordered" evidence="1">
    <location>
        <begin position="1699"/>
        <end position="1719"/>
    </location>
</feature>